<gene>
    <name evidence="1" type="ORF">DSO57_1012475</name>
</gene>
<accession>A0ACC2TTH6</accession>
<dbReference type="EMBL" id="QTSX02002174">
    <property type="protein sequence ID" value="KAJ9077879.1"/>
    <property type="molecule type" value="Genomic_DNA"/>
</dbReference>
<organism evidence="1 2">
    <name type="scientific">Entomophthora muscae</name>
    <dbReference type="NCBI Taxonomy" id="34485"/>
    <lineage>
        <taxon>Eukaryota</taxon>
        <taxon>Fungi</taxon>
        <taxon>Fungi incertae sedis</taxon>
        <taxon>Zoopagomycota</taxon>
        <taxon>Entomophthoromycotina</taxon>
        <taxon>Entomophthoromycetes</taxon>
        <taxon>Entomophthorales</taxon>
        <taxon>Entomophthoraceae</taxon>
        <taxon>Entomophthora</taxon>
    </lineage>
</organism>
<comment type="caution">
    <text evidence="1">The sequence shown here is derived from an EMBL/GenBank/DDBJ whole genome shotgun (WGS) entry which is preliminary data.</text>
</comment>
<keyword evidence="2" id="KW-1185">Reference proteome</keyword>
<name>A0ACC2TTH6_9FUNG</name>
<evidence type="ECO:0000313" key="2">
    <source>
        <dbReference type="Proteomes" id="UP001165960"/>
    </source>
</evidence>
<reference evidence="1" key="1">
    <citation type="submission" date="2022-04" db="EMBL/GenBank/DDBJ databases">
        <title>Genome of the entomopathogenic fungus Entomophthora muscae.</title>
        <authorList>
            <person name="Elya C."/>
            <person name="Lovett B.R."/>
            <person name="Lee E."/>
            <person name="Macias A.M."/>
            <person name="Hajek A.E."/>
            <person name="De Bivort B.L."/>
            <person name="Kasson M.T."/>
            <person name="De Fine Licht H.H."/>
            <person name="Stajich J.E."/>
        </authorList>
    </citation>
    <scope>NUCLEOTIDE SEQUENCE</scope>
    <source>
        <strain evidence="1">Berkeley</strain>
    </source>
</reference>
<evidence type="ECO:0000313" key="1">
    <source>
        <dbReference type="EMBL" id="KAJ9077879.1"/>
    </source>
</evidence>
<dbReference type="Proteomes" id="UP001165960">
    <property type="component" value="Unassembled WGS sequence"/>
</dbReference>
<sequence length="194" mass="21703">MRRAYSVSKELFKIGMRGFQLGCACHVFIANTMDIRSSAGPSMLPTLRILADTLVSEKLSVRFGALDIGDLIVFTSPRDPYVVACKRIIGMPGDTICTNPLSPPEERSYMKIPPGHVWVQGDNASNSTDSRIYGPLPLGLVKSKVLYRAYPNFKSLRNNFKMLESRESPLTSYNPDDVIREVTLEYLRGELPQE</sequence>
<protein>
    <submittedName>
        <fullName evidence="1">Uncharacterized protein</fullName>
    </submittedName>
</protein>
<proteinExistence type="predicted"/>